<evidence type="ECO:0000313" key="2">
    <source>
        <dbReference type="Proteomes" id="UP000812287"/>
    </source>
</evidence>
<dbReference type="AlphaFoldDB" id="A0A9P8AM47"/>
<comment type="caution">
    <text evidence="1">The sequence shown here is derived from an EMBL/GenBank/DDBJ whole genome shotgun (WGS) entry which is preliminary data.</text>
</comment>
<accession>A0A9P8AM47</accession>
<dbReference type="RefSeq" id="XP_043034398.1">
    <property type="nucleotide sequence ID" value="XM_043177910.1"/>
</dbReference>
<organism evidence="1 2">
    <name type="scientific">Guyanagaster necrorhizus</name>
    <dbReference type="NCBI Taxonomy" id="856835"/>
    <lineage>
        <taxon>Eukaryota</taxon>
        <taxon>Fungi</taxon>
        <taxon>Dikarya</taxon>
        <taxon>Basidiomycota</taxon>
        <taxon>Agaricomycotina</taxon>
        <taxon>Agaricomycetes</taxon>
        <taxon>Agaricomycetidae</taxon>
        <taxon>Agaricales</taxon>
        <taxon>Marasmiineae</taxon>
        <taxon>Physalacriaceae</taxon>
        <taxon>Guyanagaster</taxon>
    </lineage>
</organism>
<dbReference type="EMBL" id="MU250566">
    <property type="protein sequence ID" value="KAG7440898.1"/>
    <property type="molecule type" value="Genomic_DNA"/>
</dbReference>
<gene>
    <name evidence="1" type="ORF">BT62DRAFT_1012299</name>
</gene>
<reference evidence="1" key="1">
    <citation type="submission" date="2020-11" db="EMBL/GenBank/DDBJ databases">
        <title>Adaptations for nitrogen fixation in a non-lichenized fungal sporocarp promotes dispersal by wood-feeding termites.</title>
        <authorList>
            <consortium name="DOE Joint Genome Institute"/>
            <person name="Koch R.A."/>
            <person name="Yoon G."/>
            <person name="Arayal U."/>
            <person name="Lail K."/>
            <person name="Amirebrahimi M."/>
            <person name="Labutti K."/>
            <person name="Lipzen A."/>
            <person name="Riley R."/>
            <person name="Barry K."/>
            <person name="Henrissat B."/>
            <person name="Grigoriev I.V."/>
            <person name="Herr J.R."/>
            <person name="Aime M.C."/>
        </authorList>
    </citation>
    <scope>NUCLEOTIDE SEQUENCE</scope>
    <source>
        <strain evidence="1">MCA 3950</strain>
    </source>
</reference>
<proteinExistence type="predicted"/>
<name>A0A9P8AM47_9AGAR</name>
<dbReference type="Proteomes" id="UP000812287">
    <property type="component" value="Unassembled WGS sequence"/>
</dbReference>
<keyword evidence="2" id="KW-1185">Reference proteome</keyword>
<evidence type="ECO:0000313" key="1">
    <source>
        <dbReference type="EMBL" id="KAG7440898.1"/>
    </source>
</evidence>
<protein>
    <submittedName>
        <fullName evidence="1">Uncharacterized protein</fullName>
    </submittedName>
</protein>
<sequence length="169" mass="18927">MTGSSRVHEPIGRPHPITRSATTMELTNVNLLGRFWWLLALLLFWSQYNLEASSVHQQHTVVLGYHRQDDGGVPLTEPAELSSAVITDYIAEILRLLNEQADWMRVFNTFNCLGLGFKLGLHKPSVLVFRTTSGQYCIGDTRPSFNSSAIGFTWTRRTSSSVVRMAVAS</sequence>
<dbReference type="GeneID" id="66100197"/>